<dbReference type="PANTHER" id="PTHR18895:SF74">
    <property type="entry name" value="MTRF1L RELEASE FACTOR GLUTAMINE METHYLTRANSFERASE"/>
    <property type="match status" value="1"/>
</dbReference>
<dbReference type="SUPFAM" id="SSF53335">
    <property type="entry name" value="S-adenosyl-L-methionine-dependent methyltransferases"/>
    <property type="match status" value="1"/>
</dbReference>
<dbReference type="RefSeq" id="WP_083093692.1">
    <property type="nucleotide sequence ID" value="NZ_LXWF01000044.1"/>
</dbReference>
<evidence type="ECO:0000256" key="5">
    <source>
        <dbReference type="ARBA" id="ARBA00048391"/>
    </source>
</evidence>
<dbReference type="GO" id="GO:0102559">
    <property type="term" value="F:peptide chain release factor N(5)-glutamine methyltransferase activity"/>
    <property type="evidence" value="ECO:0007669"/>
    <property type="project" value="UniProtKB-EC"/>
</dbReference>
<dbReference type="InterPro" id="IPR050320">
    <property type="entry name" value="N5-glutamine_MTase"/>
</dbReference>
<comment type="catalytic activity">
    <reaction evidence="5">
        <text>L-glutaminyl-[peptide chain release factor] + S-adenosyl-L-methionine = N(5)-methyl-L-glutaminyl-[peptide chain release factor] + S-adenosyl-L-homocysteine + H(+)</text>
        <dbReference type="Rhea" id="RHEA:42896"/>
        <dbReference type="Rhea" id="RHEA-COMP:10271"/>
        <dbReference type="Rhea" id="RHEA-COMP:10272"/>
        <dbReference type="ChEBI" id="CHEBI:15378"/>
        <dbReference type="ChEBI" id="CHEBI:30011"/>
        <dbReference type="ChEBI" id="CHEBI:57856"/>
        <dbReference type="ChEBI" id="CHEBI:59789"/>
        <dbReference type="ChEBI" id="CHEBI:61891"/>
        <dbReference type="EC" id="2.1.1.297"/>
    </reaction>
</comment>
<sequence length="317" mass="33552">MTEFVTAPGEELDSALRRASAYLVAAGVESAATDAQLLAAYALERQAHAAIQAGGIAGAQPPETEHVSRGRVQALALLGHPAPDGFGRLVTLRGQRLPLQHITGQAHFRSLTLSVGPGVFVPRPETELLVERALTVYRSLQEHGQLPVKPVVVDLCTGSGAIAASLAHEEPGAKVLAVELSTEAAAWAERNLTPYGVTLVRGDARTALPEYEGRVSLVASNPPYIPAGAVPKDPEVRDHDPALALYGGGADGMELPRAIATRAFTLLAPGGYLIMEHAETQRELMRRTFVAAGYERIVSYDDLAGKPRHTAGYKPAT</sequence>
<evidence type="ECO:0000256" key="4">
    <source>
        <dbReference type="ARBA" id="ARBA00022691"/>
    </source>
</evidence>
<dbReference type="OrthoDB" id="9800643at2"/>
<keyword evidence="3 7" id="KW-0808">Transferase</keyword>
<dbReference type="Gene3D" id="3.40.50.150">
    <property type="entry name" value="Vaccinia Virus protein VP39"/>
    <property type="match status" value="1"/>
</dbReference>
<dbReference type="InterPro" id="IPR029063">
    <property type="entry name" value="SAM-dependent_MTases_sf"/>
</dbReference>
<dbReference type="InterPro" id="IPR002052">
    <property type="entry name" value="DNA_methylase_N6_adenine_CS"/>
</dbReference>
<protein>
    <recommendedName>
        <fullName evidence="1">peptide chain release factor N(5)-glutamine methyltransferase</fullName>
        <ecNumber evidence="1">2.1.1.297</ecNumber>
    </recommendedName>
</protein>
<dbReference type="PROSITE" id="PS00092">
    <property type="entry name" value="N6_MTASE"/>
    <property type="match status" value="1"/>
</dbReference>
<organism evidence="7 8">
    <name type="scientific">Rothia nasimurium</name>
    <dbReference type="NCBI Taxonomy" id="85336"/>
    <lineage>
        <taxon>Bacteria</taxon>
        <taxon>Bacillati</taxon>
        <taxon>Actinomycetota</taxon>
        <taxon>Actinomycetes</taxon>
        <taxon>Micrococcales</taxon>
        <taxon>Micrococcaceae</taxon>
        <taxon>Rothia</taxon>
    </lineage>
</organism>
<dbReference type="InterPro" id="IPR004556">
    <property type="entry name" value="HemK-like"/>
</dbReference>
<dbReference type="CDD" id="cd02440">
    <property type="entry name" value="AdoMet_MTases"/>
    <property type="match status" value="1"/>
</dbReference>
<dbReference type="InterPro" id="IPR007848">
    <property type="entry name" value="Small_mtfrase_dom"/>
</dbReference>
<keyword evidence="4" id="KW-0949">S-adenosyl-L-methionine</keyword>
<name>A0A1Y1RLK4_9MICC</name>
<evidence type="ECO:0000313" key="7">
    <source>
        <dbReference type="EMBL" id="ORC15247.1"/>
    </source>
</evidence>
<dbReference type="Proteomes" id="UP000192359">
    <property type="component" value="Unassembled WGS sequence"/>
</dbReference>
<gene>
    <name evidence="7" type="ORF">A7979_07845</name>
</gene>
<proteinExistence type="predicted"/>
<dbReference type="GO" id="GO:0032259">
    <property type="term" value="P:methylation"/>
    <property type="evidence" value="ECO:0007669"/>
    <property type="project" value="UniProtKB-KW"/>
</dbReference>
<evidence type="ECO:0000256" key="1">
    <source>
        <dbReference type="ARBA" id="ARBA00012771"/>
    </source>
</evidence>
<dbReference type="NCBIfam" id="TIGR00536">
    <property type="entry name" value="hemK_fam"/>
    <property type="match status" value="1"/>
</dbReference>
<feature type="domain" description="Methyltransferase small" evidence="6">
    <location>
        <begin position="149"/>
        <end position="224"/>
    </location>
</feature>
<accession>A0A1Y1RLK4</accession>
<dbReference type="Pfam" id="PF05175">
    <property type="entry name" value="MTS"/>
    <property type="match status" value="1"/>
</dbReference>
<evidence type="ECO:0000256" key="3">
    <source>
        <dbReference type="ARBA" id="ARBA00022679"/>
    </source>
</evidence>
<evidence type="ECO:0000256" key="2">
    <source>
        <dbReference type="ARBA" id="ARBA00022603"/>
    </source>
</evidence>
<keyword evidence="8" id="KW-1185">Reference proteome</keyword>
<dbReference type="Gene3D" id="1.10.8.10">
    <property type="entry name" value="DNA helicase RuvA subunit, C-terminal domain"/>
    <property type="match status" value="1"/>
</dbReference>
<dbReference type="InterPro" id="IPR019874">
    <property type="entry name" value="RF_methyltr_PrmC"/>
</dbReference>
<dbReference type="AlphaFoldDB" id="A0A1Y1RLK4"/>
<dbReference type="EC" id="2.1.1.297" evidence="1"/>
<evidence type="ECO:0000259" key="6">
    <source>
        <dbReference type="Pfam" id="PF05175"/>
    </source>
</evidence>
<dbReference type="EMBL" id="LXWF01000044">
    <property type="protein sequence ID" value="ORC15247.1"/>
    <property type="molecule type" value="Genomic_DNA"/>
</dbReference>
<dbReference type="NCBIfam" id="TIGR03534">
    <property type="entry name" value="RF_mod_PrmC"/>
    <property type="match status" value="1"/>
</dbReference>
<keyword evidence="2 7" id="KW-0489">Methyltransferase</keyword>
<dbReference type="PANTHER" id="PTHR18895">
    <property type="entry name" value="HEMK METHYLTRANSFERASE"/>
    <property type="match status" value="1"/>
</dbReference>
<evidence type="ECO:0000313" key="8">
    <source>
        <dbReference type="Proteomes" id="UP000192359"/>
    </source>
</evidence>
<reference evidence="7 8" key="1">
    <citation type="submission" date="2016-05" db="EMBL/GenBank/DDBJ databases">
        <title>Draft genome sequence of a porcine commensal Rothia nasimurium.</title>
        <authorList>
            <person name="Gaiser R.A."/>
            <person name="Van Baarlen P."/>
            <person name="Wells J.M."/>
        </authorList>
    </citation>
    <scope>NUCLEOTIDE SEQUENCE [LARGE SCALE GENOMIC DNA]</scope>
    <source>
        <strain evidence="7 8">PT-32</strain>
    </source>
</reference>
<comment type="caution">
    <text evidence="7">The sequence shown here is derived from an EMBL/GenBank/DDBJ whole genome shotgun (WGS) entry which is preliminary data.</text>
</comment>
<dbReference type="GO" id="GO:0003676">
    <property type="term" value="F:nucleic acid binding"/>
    <property type="evidence" value="ECO:0007669"/>
    <property type="project" value="InterPro"/>
</dbReference>